<evidence type="ECO:0000313" key="1">
    <source>
        <dbReference type="EMBL" id="ACZ08213.1"/>
    </source>
</evidence>
<evidence type="ECO:0000313" key="2">
    <source>
        <dbReference type="Proteomes" id="UP000000845"/>
    </source>
</evidence>
<accession>D1AHH9</accession>
<dbReference type="Pfam" id="PF00805">
    <property type="entry name" value="Pentapeptide"/>
    <property type="match status" value="1"/>
</dbReference>
<gene>
    <name evidence="1" type="ordered locus">Sterm_1348</name>
</gene>
<keyword evidence="2" id="KW-1185">Reference proteome</keyword>
<dbReference type="eggNOG" id="COG1357">
    <property type="taxonomic scope" value="Bacteria"/>
</dbReference>
<reference evidence="1 2" key="2">
    <citation type="journal article" date="2010" name="Stand. Genomic Sci.">
        <title>Complete genome sequence of Sebaldella termitidis type strain (NCTC 11300).</title>
        <authorList>
            <person name="Harmon-Smith M."/>
            <person name="Celia L."/>
            <person name="Chertkov O."/>
            <person name="Lapidus A."/>
            <person name="Copeland A."/>
            <person name="Glavina Del Rio T."/>
            <person name="Nolan M."/>
            <person name="Lucas S."/>
            <person name="Tice H."/>
            <person name="Cheng J.F."/>
            <person name="Han C."/>
            <person name="Detter J.C."/>
            <person name="Bruce D."/>
            <person name="Goodwin L."/>
            <person name="Pitluck S."/>
            <person name="Pati A."/>
            <person name="Liolios K."/>
            <person name="Ivanova N."/>
            <person name="Mavromatis K."/>
            <person name="Mikhailova N."/>
            <person name="Chen A."/>
            <person name="Palaniappan K."/>
            <person name="Land M."/>
            <person name="Hauser L."/>
            <person name="Chang Y.J."/>
            <person name="Jeffries C.D."/>
            <person name="Brettin T."/>
            <person name="Goker M."/>
            <person name="Beck B."/>
            <person name="Bristow J."/>
            <person name="Eisen J.A."/>
            <person name="Markowitz V."/>
            <person name="Hugenholtz P."/>
            <person name="Kyrpides N.C."/>
            <person name="Klenk H.P."/>
            <person name="Chen F."/>
        </authorList>
    </citation>
    <scope>NUCLEOTIDE SEQUENCE [LARGE SCALE GENOMIC DNA]</scope>
    <source>
        <strain evidence="2">ATCC 33386 / NCTC 11300</strain>
    </source>
</reference>
<name>D1AHH9_SEBTE</name>
<proteinExistence type="predicted"/>
<dbReference type="Gene3D" id="2.160.20.80">
    <property type="entry name" value="E3 ubiquitin-protein ligase SopA"/>
    <property type="match status" value="1"/>
</dbReference>
<reference evidence="2" key="1">
    <citation type="submission" date="2009-09" db="EMBL/GenBank/DDBJ databases">
        <title>The complete chromosome of Sebaldella termitidis ATCC 33386.</title>
        <authorList>
            <consortium name="US DOE Joint Genome Institute (JGI-PGF)"/>
            <person name="Lucas S."/>
            <person name="Copeland A."/>
            <person name="Lapidus A."/>
            <person name="Glavina del Rio T."/>
            <person name="Dalin E."/>
            <person name="Tice H."/>
            <person name="Bruce D."/>
            <person name="Goodwin L."/>
            <person name="Pitluck S."/>
            <person name="Kyrpides N."/>
            <person name="Mavromatis K."/>
            <person name="Ivanova N."/>
            <person name="Mikhailova N."/>
            <person name="Sims D."/>
            <person name="Meincke L."/>
            <person name="Brettin T."/>
            <person name="Detter J.C."/>
            <person name="Han C."/>
            <person name="Larimer F."/>
            <person name="Land M."/>
            <person name="Hauser L."/>
            <person name="Markowitz V."/>
            <person name="Cheng J.F."/>
            <person name="Hugenholtz P."/>
            <person name="Woyke T."/>
            <person name="Wu D."/>
            <person name="Eisen J.A."/>
        </authorList>
    </citation>
    <scope>NUCLEOTIDE SEQUENCE [LARGE SCALE GENOMIC DNA]</scope>
    <source>
        <strain evidence="2">ATCC 33386 / NCTC 11300</strain>
    </source>
</reference>
<dbReference type="HOGENOM" id="CLU_1022682_0_0_0"/>
<dbReference type="EMBL" id="CP001739">
    <property type="protein sequence ID" value="ACZ08213.1"/>
    <property type="molecule type" value="Genomic_DNA"/>
</dbReference>
<dbReference type="STRING" id="526218.Sterm_1348"/>
<dbReference type="AlphaFoldDB" id="D1AHH9"/>
<dbReference type="SUPFAM" id="SSF141571">
    <property type="entry name" value="Pentapeptide repeat-like"/>
    <property type="match status" value="1"/>
</dbReference>
<dbReference type="Proteomes" id="UP000000845">
    <property type="component" value="Chromosome"/>
</dbReference>
<protein>
    <submittedName>
        <fullName evidence="1">Pentapeptide repeat protein</fullName>
    </submittedName>
</protein>
<dbReference type="KEGG" id="str:Sterm_1348"/>
<dbReference type="InterPro" id="IPR001646">
    <property type="entry name" value="5peptide_repeat"/>
</dbReference>
<dbReference type="RefSeq" id="WP_012860809.1">
    <property type="nucleotide sequence ID" value="NC_013517.1"/>
</dbReference>
<sequence>MRIYTNSDEAILNLDIISLESQNIKGINFHRAFLDKIKIKKTFVENSDFRNAIFNDTIIINSSFKDSVFIMSEFENVRISNSNFENCKMRFSNFQNSLITDTYFKSSDMKTANFKNTILFNTIFENIENSQSINFDNAYYNIKTQLPKGVDPKEKKMLFIDNEIDEKYIIIKKEFNNNKSYDEKHPLREFDIFVKNNLNNLNKDDNNSFLLHLILSNIILQYKVIFKDFADRTDKFIKNRNTYLKDYSNKNREKIKLLIENYNENIQLSRKY</sequence>
<organism evidence="1 2">
    <name type="scientific">Sebaldella termitidis (strain ATCC 33386 / NCTC 11300)</name>
    <dbReference type="NCBI Taxonomy" id="526218"/>
    <lineage>
        <taxon>Bacteria</taxon>
        <taxon>Fusobacteriati</taxon>
        <taxon>Fusobacteriota</taxon>
        <taxon>Fusobacteriia</taxon>
        <taxon>Fusobacteriales</taxon>
        <taxon>Leptotrichiaceae</taxon>
        <taxon>Sebaldella</taxon>
    </lineage>
</organism>